<dbReference type="AlphaFoldDB" id="A0A512BWY2"/>
<proteinExistence type="predicted"/>
<sequence length="76" mass="8065">MSHKYSVGQLVHAAGTQFADRTGGIYEVTRLMPESNGEFGYRIKSIGSGTERATGESQIRAAGAGPSVPVRAPQDR</sequence>
<evidence type="ECO:0000313" key="3">
    <source>
        <dbReference type="Proteomes" id="UP000321085"/>
    </source>
</evidence>
<evidence type="ECO:0000313" key="2">
    <source>
        <dbReference type="EMBL" id="GEO16458.1"/>
    </source>
</evidence>
<dbReference type="RefSeq" id="WP_147021985.1">
    <property type="nucleotide sequence ID" value="NZ_BJYU01000065.1"/>
</dbReference>
<dbReference type="Proteomes" id="UP000321085">
    <property type="component" value="Unassembled WGS sequence"/>
</dbReference>
<reference evidence="2 3" key="1">
    <citation type="submission" date="2019-07" db="EMBL/GenBank/DDBJ databases">
        <title>Whole genome shotgun sequence of Microvirga aerophila NBRC 106136.</title>
        <authorList>
            <person name="Hosoyama A."/>
            <person name="Uohara A."/>
            <person name="Ohji S."/>
            <person name="Ichikawa N."/>
        </authorList>
    </citation>
    <scope>NUCLEOTIDE SEQUENCE [LARGE SCALE GENOMIC DNA]</scope>
    <source>
        <strain evidence="2 3">NBRC 106136</strain>
    </source>
</reference>
<comment type="caution">
    <text evidence="2">The sequence shown here is derived from an EMBL/GenBank/DDBJ whole genome shotgun (WGS) entry which is preliminary data.</text>
</comment>
<gene>
    <name evidence="2" type="ORF">MAE02_41540</name>
</gene>
<protein>
    <submittedName>
        <fullName evidence="2">Uncharacterized protein</fullName>
    </submittedName>
</protein>
<dbReference type="EMBL" id="BJYU01000065">
    <property type="protein sequence ID" value="GEO16458.1"/>
    <property type="molecule type" value="Genomic_DNA"/>
</dbReference>
<evidence type="ECO:0000256" key="1">
    <source>
        <dbReference type="SAM" id="MobiDB-lite"/>
    </source>
</evidence>
<keyword evidence="3" id="KW-1185">Reference proteome</keyword>
<organism evidence="2 3">
    <name type="scientific">Microvirga aerophila</name>
    <dbReference type="NCBI Taxonomy" id="670291"/>
    <lineage>
        <taxon>Bacteria</taxon>
        <taxon>Pseudomonadati</taxon>
        <taxon>Pseudomonadota</taxon>
        <taxon>Alphaproteobacteria</taxon>
        <taxon>Hyphomicrobiales</taxon>
        <taxon>Methylobacteriaceae</taxon>
        <taxon>Microvirga</taxon>
    </lineage>
</organism>
<feature type="region of interest" description="Disordered" evidence="1">
    <location>
        <begin position="50"/>
        <end position="76"/>
    </location>
</feature>
<accession>A0A512BWY2</accession>
<name>A0A512BWY2_9HYPH</name>